<evidence type="ECO:0000259" key="4">
    <source>
        <dbReference type="Pfam" id="PF01171"/>
    </source>
</evidence>
<dbReference type="InterPro" id="IPR014729">
    <property type="entry name" value="Rossmann-like_a/b/a_fold"/>
</dbReference>
<organism evidence="5">
    <name type="scientific">Candidatus Iainarchaeum sp</name>
    <dbReference type="NCBI Taxonomy" id="3101447"/>
    <lineage>
        <taxon>Archaea</taxon>
        <taxon>Candidatus Iainarchaeota</taxon>
        <taxon>Candidatus Iainarchaeia</taxon>
        <taxon>Candidatus Iainarchaeales</taxon>
        <taxon>Candidatus Iainarchaeaceae</taxon>
        <taxon>Candidatus Iainarchaeum</taxon>
    </lineage>
</organism>
<gene>
    <name evidence="5" type="ORF">IPJ89_05320</name>
</gene>
<dbReference type="NCBIfam" id="TIGR00269">
    <property type="entry name" value="TIGR00269 family protein"/>
    <property type="match status" value="1"/>
</dbReference>
<evidence type="ECO:0000256" key="3">
    <source>
        <dbReference type="PIRSR" id="PIRSR004976-51"/>
    </source>
</evidence>
<feature type="binding site" evidence="3">
    <location>
        <position position="163"/>
    </location>
    <ligand>
        <name>ATP</name>
        <dbReference type="ChEBI" id="CHEBI:30616"/>
    </ligand>
</feature>
<feature type="binding site" evidence="2">
    <location>
        <position position="22"/>
    </location>
    <ligand>
        <name>Zn(2+)</name>
        <dbReference type="ChEBI" id="CHEBI:29105"/>
        <label>1</label>
    </ligand>
</feature>
<evidence type="ECO:0000313" key="5">
    <source>
        <dbReference type="EMBL" id="QQR92536.1"/>
    </source>
</evidence>
<dbReference type="PANTHER" id="PTHR11807">
    <property type="entry name" value="ATPASES OF THE PP SUPERFAMILY-RELATED"/>
    <property type="match status" value="1"/>
</dbReference>
<dbReference type="InterPro" id="IPR011063">
    <property type="entry name" value="TilS/TtcA_N"/>
</dbReference>
<feature type="binding site" evidence="2">
    <location>
        <position position="6"/>
    </location>
    <ligand>
        <name>Zn(2+)</name>
        <dbReference type="ChEBI" id="CHEBI:29105"/>
        <label>1</label>
    </ligand>
</feature>
<dbReference type="GO" id="GO:0005524">
    <property type="term" value="F:ATP binding"/>
    <property type="evidence" value="ECO:0007669"/>
    <property type="project" value="UniProtKB-KW"/>
</dbReference>
<keyword evidence="3" id="KW-0067">ATP-binding</keyword>
<dbReference type="PANTHER" id="PTHR11807:SF12">
    <property type="entry name" value="CYTOPLASMIC TRNA 2-THIOLATION PROTEIN 1"/>
    <property type="match status" value="1"/>
</dbReference>
<dbReference type="Proteomes" id="UP000596004">
    <property type="component" value="Chromosome"/>
</dbReference>
<feature type="domain" description="tRNA(Ile)-lysidine/2-thiocytidine synthase N-terminal" evidence="4">
    <location>
        <begin position="49"/>
        <end position="230"/>
    </location>
</feature>
<keyword evidence="2" id="KW-0479">Metal-binding</keyword>
<name>A0A7T9DJK8_9ARCH</name>
<feature type="binding site" evidence="3">
    <location>
        <begin position="53"/>
        <end position="55"/>
    </location>
    <ligand>
        <name>ATP</name>
        <dbReference type="ChEBI" id="CHEBI:30616"/>
    </ligand>
</feature>
<dbReference type="PIRSF" id="PIRSF004976">
    <property type="entry name" value="ATPase_YdaO"/>
    <property type="match status" value="1"/>
</dbReference>
<proteinExistence type="predicted"/>
<feature type="binding site" evidence="2">
    <location>
        <position position="299"/>
    </location>
    <ligand>
        <name>Zn(2+)</name>
        <dbReference type="ChEBI" id="CHEBI:29105"/>
        <label>2</label>
    </ligand>
</feature>
<sequence length="337" mass="38608">MDCQRCTKEAIISLPYGPHHFCQEHFEYFFEKRVRNITRIHEFFEEGEKIAIAVSGGKDSVVALNLIRRIMPRHEIVGISIDEGIDGYRNKAIDEALKNYKALDIDYKIIKYEKEIGNSMQEIVQKTHMQGWKENSCTFCGVFRRKYINQAALEMGADKLVTGHNLDDEVQSICMNFFTDNLERLARLGPRIQMERIPGFVPRVKPLYTSPEEEVELFAQLKNYPHYNDRCCPFSHGADRNIYRMMVDMMEAKKPGTKNGIIRSFLNLKPHLQNIPAQGKFQPCQVCGDLTSQATCQACVFESRIKGVGKLPQLLSPEQINAMAKSPQTSGLPMYTE</sequence>
<feature type="binding site" evidence="2">
    <location>
        <position position="284"/>
    </location>
    <ligand>
        <name>Zn(2+)</name>
        <dbReference type="ChEBI" id="CHEBI:29105"/>
        <label>2</label>
    </ligand>
</feature>
<dbReference type="GO" id="GO:0016740">
    <property type="term" value="F:transferase activity"/>
    <property type="evidence" value="ECO:0007669"/>
    <property type="project" value="UniProtKB-KW"/>
</dbReference>
<accession>A0A7T9DJK8</accession>
<keyword evidence="1" id="KW-0808">Transferase</keyword>
<evidence type="ECO:0000256" key="2">
    <source>
        <dbReference type="PIRSR" id="PIRSR004976-50"/>
    </source>
</evidence>
<feature type="binding site" evidence="2">
    <location>
        <position position="3"/>
    </location>
    <ligand>
        <name>Zn(2+)</name>
        <dbReference type="ChEBI" id="CHEBI:29105"/>
        <label>1</label>
    </ligand>
</feature>
<dbReference type="EMBL" id="CP064981">
    <property type="protein sequence ID" value="QQR92536.1"/>
    <property type="molecule type" value="Genomic_DNA"/>
</dbReference>
<dbReference type="AlphaFoldDB" id="A0A7T9DJK8"/>
<reference evidence="5" key="1">
    <citation type="submission" date="2020-11" db="EMBL/GenBank/DDBJ databases">
        <title>Connecting structure to function with the recovery of over 1000 high-quality activated sludge metagenome-assembled genomes encoding full-length rRNA genes using long-read sequencing.</title>
        <authorList>
            <person name="Singleton C.M."/>
            <person name="Petriglieri F."/>
            <person name="Kristensen J.M."/>
            <person name="Kirkegaard R.H."/>
            <person name="Michaelsen T.Y."/>
            <person name="Andersen M.H."/>
            <person name="Karst S.M."/>
            <person name="Dueholm M.S."/>
            <person name="Nielsen P.H."/>
            <person name="Albertsen M."/>
        </authorList>
    </citation>
    <scope>NUCLEOTIDE SEQUENCE</scope>
    <source>
        <strain evidence="5">Fred_18-Q3-R57-64_BAT3C.431</strain>
    </source>
</reference>
<feature type="binding site" evidence="2">
    <location>
        <position position="287"/>
    </location>
    <ligand>
        <name>Zn(2+)</name>
        <dbReference type="ChEBI" id="CHEBI:29105"/>
        <label>2</label>
    </ligand>
</feature>
<feature type="binding site" evidence="3">
    <location>
        <position position="81"/>
    </location>
    <ligand>
        <name>ATP</name>
        <dbReference type="ChEBI" id="CHEBI:30616"/>
    </ligand>
</feature>
<keyword evidence="2" id="KW-0862">Zinc</keyword>
<keyword evidence="3" id="KW-0547">Nucleotide-binding</keyword>
<dbReference type="SUPFAM" id="SSF52402">
    <property type="entry name" value="Adenine nucleotide alpha hydrolases-like"/>
    <property type="match status" value="1"/>
</dbReference>
<dbReference type="Gene3D" id="3.40.50.620">
    <property type="entry name" value="HUPs"/>
    <property type="match status" value="1"/>
</dbReference>
<feature type="binding site" evidence="3">
    <location>
        <position position="59"/>
    </location>
    <ligand>
        <name>ATP</name>
        <dbReference type="ChEBI" id="CHEBI:30616"/>
    </ligand>
</feature>
<evidence type="ECO:0000256" key="1">
    <source>
        <dbReference type="ARBA" id="ARBA00022679"/>
    </source>
</evidence>
<feature type="binding site" evidence="2">
    <location>
        <position position="25"/>
    </location>
    <ligand>
        <name>Zn(2+)</name>
        <dbReference type="ChEBI" id="CHEBI:29105"/>
        <label>1</label>
    </ligand>
</feature>
<dbReference type="InterPro" id="IPR000541">
    <property type="entry name" value="Ncs6/Tuc1/Ctu1"/>
</dbReference>
<feature type="binding site" evidence="3">
    <location>
        <position position="168"/>
    </location>
    <ligand>
        <name>ATP</name>
        <dbReference type="ChEBI" id="CHEBI:30616"/>
    </ligand>
</feature>
<dbReference type="GO" id="GO:0046872">
    <property type="term" value="F:metal ion binding"/>
    <property type="evidence" value="ECO:0007669"/>
    <property type="project" value="UniProtKB-KW"/>
</dbReference>
<protein>
    <submittedName>
        <fullName evidence="5">TIGR00269 family protein</fullName>
    </submittedName>
</protein>
<dbReference type="GO" id="GO:0002144">
    <property type="term" value="C:cytosolic tRNA wobble base thiouridylase complex"/>
    <property type="evidence" value="ECO:0007669"/>
    <property type="project" value="TreeGrafter"/>
</dbReference>
<dbReference type="InterPro" id="IPR035107">
    <property type="entry name" value="tRNA_thiolation_TtcA_Ctu1"/>
</dbReference>
<feature type="binding site" evidence="2">
    <location>
        <position position="296"/>
    </location>
    <ligand>
        <name>Zn(2+)</name>
        <dbReference type="ChEBI" id="CHEBI:29105"/>
        <label>2</label>
    </ligand>
</feature>
<dbReference type="GO" id="GO:0002143">
    <property type="term" value="P:tRNA wobble position uridine thiolation"/>
    <property type="evidence" value="ECO:0007669"/>
    <property type="project" value="TreeGrafter"/>
</dbReference>
<dbReference type="GO" id="GO:0000049">
    <property type="term" value="F:tRNA binding"/>
    <property type="evidence" value="ECO:0007669"/>
    <property type="project" value="InterPro"/>
</dbReference>
<dbReference type="Pfam" id="PF01171">
    <property type="entry name" value="ATP_bind_3"/>
    <property type="match status" value="1"/>
</dbReference>